<keyword evidence="1" id="KW-1015">Disulfide bond</keyword>
<evidence type="ECO:0000313" key="3">
    <source>
        <dbReference type="RefSeq" id="XP_041417683.1"/>
    </source>
</evidence>
<dbReference type="InterPro" id="IPR001507">
    <property type="entry name" value="ZP_dom"/>
</dbReference>
<dbReference type="InterPro" id="IPR055355">
    <property type="entry name" value="ZP-C"/>
</dbReference>
<sequence>MAKLFMIAIFMGILAEGEAQRKFITAFMDMKHWTPLTKLELYLVTYDKPATVGVTVADPLFNKTVSIERDSYALVKLDYQYMIFETEKKASSKAVLVTSNEDISVFAFYIDGQTSDAMACLSQEDLGKEYYIFTPGKRQGNQFAIANGIEEDVSVNVTVSGVIEFNGIQYKDKDSFSFFLGYQQVIQFQSQYDITGTKITASAPVAVFSGNKCFAGIGVACDIIVDQLFPVQNWGAHFAAFPLLTHNQDFIDIMAARANTVVTVDDVNTTSQYILNQGSHMRLTLANAVLVESNKPVMMSYVLQDSKPGYVDRYDPFFTSIPSLEPTRKYYKFITHGSYFNFLLVVSNASSESDFYLDHQPLSRFNVSTTELNGVSGFEVGLGKVGGQHEIYHESSPFTIYVYGIEAYLSYGYPLGQGRIFPDPPSPKATSEPESSPLLQCSSNGAEYHLPMRVLQEADLSVNDIHLENPLCQAEQDGNFAIIKVPFNGCGTSVLNEDGKIIYTNTVYGTVPRTSIHRIEDPVSCEMKRKENLNLNFHPKVTDVVSRGHYNISLKFYHSDSFTDPITEFPYEMSLPSNLYVEFKVESVDMELQLLTEDCKCSPSLDDTENSYSLIQQGCFQDSTLKEHPVLDQREQRFSFHAFQFDKSEEVFVACNVIICHNSTYPNRCTQGCASHRHKRDVFGSKVRMESARLSQGPVVFRHGGNPSWNDWTFLSAIFVAALCVLGLLCVAALILQRHHYHRQGYSLVQSDSD</sequence>
<dbReference type="Gene3D" id="2.60.40.4100">
    <property type="entry name" value="Zona pellucida, ZP-C domain"/>
    <property type="match status" value="1"/>
</dbReference>
<protein>
    <submittedName>
        <fullName evidence="3">IgGFc-binding protein-like</fullName>
    </submittedName>
</protein>
<dbReference type="PANTHER" id="PTHR46534:SF4">
    <property type="entry name" value="IGGFC-BINDING PROTEIN-LIKE"/>
    <property type="match status" value="1"/>
</dbReference>
<dbReference type="AlphaFoldDB" id="A0A1L8GHU1"/>
<proteinExistence type="predicted"/>
<accession>A0A1L8GHU1</accession>
<organism evidence="2 3">
    <name type="scientific">Xenopus laevis</name>
    <name type="common">African clawed frog</name>
    <dbReference type="NCBI Taxonomy" id="8355"/>
    <lineage>
        <taxon>Eukaryota</taxon>
        <taxon>Metazoa</taxon>
        <taxon>Chordata</taxon>
        <taxon>Craniata</taxon>
        <taxon>Vertebrata</taxon>
        <taxon>Euteleostomi</taxon>
        <taxon>Amphibia</taxon>
        <taxon>Batrachia</taxon>
        <taxon>Anura</taxon>
        <taxon>Pipoidea</taxon>
        <taxon>Pipidae</taxon>
        <taxon>Xenopodinae</taxon>
        <taxon>Xenopus</taxon>
        <taxon>Xenopus</taxon>
    </lineage>
</organism>
<dbReference type="RefSeq" id="XP_041417683.1">
    <property type="nucleotide sequence ID" value="XM_041561749.1"/>
</dbReference>
<name>A0A1L8GHU1_XENLA</name>
<dbReference type="InterPro" id="IPR035234">
    <property type="entry name" value="IgGFc-bd_N"/>
</dbReference>
<dbReference type="PANTHER" id="PTHR46534">
    <property type="entry name" value="IGGFC_BINDING DOMAIN-CONTAINING PROTEIN"/>
    <property type="match status" value="1"/>
</dbReference>
<keyword evidence="2" id="KW-1185">Reference proteome</keyword>
<gene>
    <name evidence="3" type="primary">LOC121393370</name>
</gene>
<evidence type="ECO:0000256" key="1">
    <source>
        <dbReference type="ARBA" id="ARBA00023157"/>
    </source>
</evidence>
<dbReference type="Gene3D" id="2.60.40.3210">
    <property type="entry name" value="Zona pellucida, ZP-N domain"/>
    <property type="match status" value="1"/>
</dbReference>
<dbReference type="InterPro" id="IPR042235">
    <property type="entry name" value="ZP-C_dom"/>
</dbReference>
<evidence type="ECO:0000313" key="2">
    <source>
        <dbReference type="Proteomes" id="UP000186698"/>
    </source>
</evidence>
<dbReference type="KEGG" id="xla:121393370"/>
<dbReference type="PROSITE" id="PS51034">
    <property type="entry name" value="ZP_2"/>
    <property type="match status" value="1"/>
</dbReference>
<dbReference type="OrthoDB" id="9987373at2759"/>
<dbReference type="Pfam" id="PF23344">
    <property type="entry name" value="ZP-N"/>
    <property type="match status" value="1"/>
</dbReference>
<dbReference type="Proteomes" id="UP000186698">
    <property type="component" value="Chromosome 4S"/>
</dbReference>
<dbReference type="SMART" id="SM00241">
    <property type="entry name" value="ZP"/>
    <property type="match status" value="1"/>
</dbReference>
<dbReference type="CTD" id="121393370"/>
<dbReference type="OMA" id="RGHYNIS"/>
<dbReference type="GeneID" id="121393370"/>
<reference evidence="3" key="1">
    <citation type="submission" date="2025-08" db="UniProtKB">
        <authorList>
            <consortium name="RefSeq"/>
        </authorList>
    </citation>
    <scope>IDENTIFICATION</scope>
    <source>
        <strain evidence="3">J_2021</strain>
        <tissue evidence="3">Erythrocytes</tissue>
    </source>
</reference>
<dbReference type="Pfam" id="PF00100">
    <property type="entry name" value="Zona_pellucida"/>
    <property type="match status" value="1"/>
</dbReference>
<dbReference type="PaxDb" id="8355-A0A1L8GHU1"/>
<dbReference type="InterPro" id="IPR055356">
    <property type="entry name" value="ZP-N"/>
</dbReference>
<dbReference type="Pfam" id="PF17517">
    <property type="entry name" value="IgGFc_binding"/>
    <property type="match status" value="1"/>
</dbReference>